<organism evidence="9 10">
    <name type="scientific">Companilactobacillus ginsenosidimutans</name>
    <dbReference type="NCBI Taxonomy" id="1007676"/>
    <lineage>
        <taxon>Bacteria</taxon>
        <taxon>Bacillati</taxon>
        <taxon>Bacillota</taxon>
        <taxon>Bacilli</taxon>
        <taxon>Lactobacillales</taxon>
        <taxon>Lactobacillaceae</taxon>
        <taxon>Companilactobacillus</taxon>
    </lineage>
</organism>
<dbReference type="PATRIC" id="fig|1007676.4.peg.2199"/>
<comment type="catalytic activity">
    <reaction evidence="1 7">
        <text>Cleavage of hydrophobic, N-terminal signal or leader sequences from secreted and periplasmic proteins.</text>
        <dbReference type="EC" id="3.4.21.89"/>
    </reaction>
</comment>
<evidence type="ECO:0000313" key="9">
    <source>
        <dbReference type="EMBL" id="AKP67982.1"/>
    </source>
</evidence>
<dbReference type="STRING" id="1007676.ABM34_10855"/>
<sequence length="216" mass="25256">MHNLKDKFLAMFQWKYFIRTLLIVILIFCSIYFSFQYIFSKNYITGPSMQPNFYTGNHVISVRHAKVNRGDVIILQAPDEKNALYVKRVIGLPGDTLTSKNGTLYINGKLYKEPFLKKGNLMTEPLNSIYADMAYSYTYSFSISSLAETPNWEKFYSKSYLKKLQKTNRIPKDSYFVMGDHRTVSKDSREIGFIDRSKIVGRVSLRYLPLNKFTFY</sequence>
<dbReference type="GO" id="GO:0005886">
    <property type="term" value="C:plasma membrane"/>
    <property type="evidence" value="ECO:0007669"/>
    <property type="project" value="UniProtKB-SubCell"/>
</dbReference>
<proteinExistence type="inferred from homology"/>
<keyword evidence="7" id="KW-0812">Transmembrane</keyword>
<reference evidence="10" key="1">
    <citation type="submission" date="2015-07" db="EMBL/GenBank/DDBJ databases">
        <title>Lactobacillus ginsenosidimutans/EMML 3141/ whole genome sequencing.</title>
        <authorList>
            <person name="Kim M.K."/>
            <person name="Im W.-T."/>
            <person name="Srinivasan S."/>
            <person name="Lee J.-J."/>
        </authorList>
    </citation>
    <scope>NUCLEOTIDE SEQUENCE [LARGE SCALE GENOMIC DNA]</scope>
    <source>
        <strain evidence="10">EMML 3041</strain>
    </source>
</reference>
<evidence type="ECO:0000256" key="3">
    <source>
        <dbReference type="ARBA" id="ARBA00009370"/>
    </source>
</evidence>
<dbReference type="InterPro" id="IPR036286">
    <property type="entry name" value="LexA/Signal_pep-like_sf"/>
</dbReference>
<feature type="active site" evidence="6">
    <location>
        <position position="87"/>
    </location>
</feature>
<dbReference type="Gene3D" id="2.10.109.10">
    <property type="entry name" value="Umud Fragment, subunit A"/>
    <property type="match status" value="1"/>
</dbReference>
<dbReference type="InterPro" id="IPR019758">
    <property type="entry name" value="Pept_S26A_signal_pept_1_CS"/>
</dbReference>
<evidence type="ECO:0000256" key="6">
    <source>
        <dbReference type="PIRSR" id="PIRSR600223-1"/>
    </source>
</evidence>
<feature type="active site" evidence="6">
    <location>
        <position position="48"/>
    </location>
</feature>
<dbReference type="OrthoDB" id="9802919at2"/>
<dbReference type="PANTHER" id="PTHR43390:SF1">
    <property type="entry name" value="CHLOROPLAST PROCESSING PEPTIDASE"/>
    <property type="match status" value="1"/>
</dbReference>
<evidence type="ECO:0000256" key="4">
    <source>
        <dbReference type="ARBA" id="ARBA00013208"/>
    </source>
</evidence>
<evidence type="ECO:0000256" key="2">
    <source>
        <dbReference type="ARBA" id="ARBA00004401"/>
    </source>
</evidence>
<dbReference type="CDD" id="cd06530">
    <property type="entry name" value="S26_SPase_I"/>
    <property type="match status" value="1"/>
</dbReference>
<accession>A0A0H4QJ86</accession>
<evidence type="ECO:0000256" key="1">
    <source>
        <dbReference type="ARBA" id="ARBA00000677"/>
    </source>
</evidence>
<dbReference type="Pfam" id="PF10502">
    <property type="entry name" value="Peptidase_S26"/>
    <property type="match status" value="1"/>
</dbReference>
<name>A0A0H4QJ86_9LACO</name>
<feature type="domain" description="Peptidase S26" evidence="8">
    <location>
        <begin position="19"/>
        <end position="207"/>
    </location>
</feature>
<dbReference type="KEGG" id="lgn:ABM34_10855"/>
<keyword evidence="7" id="KW-0472">Membrane</keyword>
<dbReference type="InterPro" id="IPR019533">
    <property type="entry name" value="Peptidase_S26"/>
</dbReference>
<keyword evidence="7" id="KW-1133">Transmembrane helix</keyword>
<dbReference type="PRINTS" id="PR00727">
    <property type="entry name" value="LEADERPTASE"/>
</dbReference>
<dbReference type="PROSITE" id="PS00761">
    <property type="entry name" value="SPASE_I_3"/>
    <property type="match status" value="1"/>
</dbReference>
<evidence type="ECO:0000313" key="10">
    <source>
        <dbReference type="Proteomes" id="UP000036106"/>
    </source>
</evidence>
<dbReference type="RefSeq" id="WP_053084471.1">
    <property type="nucleotide sequence ID" value="NZ_CP012034.1"/>
</dbReference>
<dbReference type="InterPro" id="IPR000223">
    <property type="entry name" value="Pept_S26A_signal_pept_1"/>
</dbReference>
<dbReference type="SUPFAM" id="SSF51306">
    <property type="entry name" value="LexA/Signal peptidase"/>
    <property type="match status" value="1"/>
</dbReference>
<protein>
    <recommendedName>
        <fullName evidence="4 7">Signal peptidase I</fullName>
        <ecNumber evidence="4 7">3.4.21.89</ecNumber>
    </recommendedName>
</protein>
<dbReference type="EC" id="3.4.21.89" evidence="4 7"/>
<feature type="transmembrane region" description="Helical" evidence="7">
    <location>
        <begin position="21"/>
        <end position="39"/>
    </location>
</feature>
<comment type="subcellular location">
    <subcellularLocation>
        <location evidence="2">Cell membrane</location>
        <topology evidence="2">Single-pass type II membrane protein</topology>
    </subcellularLocation>
    <subcellularLocation>
        <location evidence="7">Membrane</location>
        <topology evidence="7">Single-pass type II membrane protein</topology>
    </subcellularLocation>
</comment>
<dbReference type="NCBIfam" id="TIGR02227">
    <property type="entry name" value="sigpep_I_bact"/>
    <property type="match status" value="1"/>
</dbReference>
<dbReference type="Proteomes" id="UP000036106">
    <property type="component" value="Chromosome"/>
</dbReference>
<dbReference type="GO" id="GO:0009003">
    <property type="term" value="F:signal peptidase activity"/>
    <property type="evidence" value="ECO:0007669"/>
    <property type="project" value="UniProtKB-EC"/>
</dbReference>
<keyword evidence="5 7" id="KW-0378">Hydrolase</keyword>
<keyword evidence="10" id="KW-1185">Reference proteome</keyword>
<dbReference type="AlphaFoldDB" id="A0A0H4QJ86"/>
<evidence type="ECO:0000259" key="8">
    <source>
        <dbReference type="Pfam" id="PF10502"/>
    </source>
</evidence>
<keyword evidence="7" id="KW-0645">Protease</keyword>
<dbReference type="GO" id="GO:0006465">
    <property type="term" value="P:signal peptide processing"/>
    <property type="evidence" value="ECO:0007669"/>
    <property type="project" value="InterPro"/>
</dbReference>
<evidence type="ECO:0000256" key="7">
    <source>
        <dbReference type="RuleBase" id="RU362042"/>
    </source>
</evidence>
<comment type="similarity">
    <text evidence="3 7">Belongs to the peptidase S26 family.</text>
</comment>
<dbReference type="EMBL" id="CP012034">
    <property type="protein sequence ID" value="AKP67982.1"/>
    <property type="molecule type" value="Genomic_DNA"/>
</dbReference>
<dbReference type="GO" id="GO:0004252">
    <property type="term" value="F:serine-type endopeptidase activity"/>
    <property type="evidence" value="ECO:0007669"/>
    <property type="project" value="InterPro"/>
</dbReference>
<evidence type="ECO:0000256" key="5">
    <source>
        <dbReference type="ARBA" id="ARBA00022801"/>
    </source>
</evidence>
<gene>
    <name evidence="9" type="ORF">ABM34_10855</name>
</gene>
<dbReference type="PANTHER" id="PTHR43390">
    <property type="entry name" value="SIGNAL PEPTIDASE I"/>
    <property type="match status" value="1"/>
</dbReference>